<dbReference type="STRING" id="1888892.BFL28_09985"/>
<dbReference type="Pfam" id="PF00825">
    <property type="entry name" value="Ribonuclease_P"/>
    <property type="match status" value="1"/>
</dbReference>
<comment type="caution">
    <text evidence="7">The sequence shown here is derived from an EMBL/GenBank/DDBJ whole genome shotgun (WGS) entry which is preliminary data.</text>
</comment>
<evidence type="ECO:0000256" key="2">
    <source>
        <dbReference type="ARBA" id="ARBA00022722"/>
    </source>
</evidence>
<dbReference type="GO" id="GO:0004526">
    <property type="term" value="F:ribonuclease P activity"/>
    <property type="evidence" value="ECO:0007669"/>
    <property type="project" value="UniProtKB-UniRule"/>
</dbReference>
<dbReference type="PANTHER" id="PTHR33992:SF1">
    <property type="entry name" value="RIBONUCLEASE P PROTEIN COMPONENT"/>
    <property type="match status" value="1"/>
</dbReference>
<evidence type="ECO:0000313" key="7">
    <source>
        <dbReference type="EMBL" id="ODP39405.1"/>
    </source>
</evidence>
<dbReference type="GO" id="GO:0030677">
    <property type="term" value="C:ribonuclease P complex"/>
    <property type="evidence" value="ECO:0007669"/>
    <property type="project" value="TreeGrafter"/>
</dbReference>
<dbReference type="NCBIfam" id="TIGR00188">
    <property type="entry name" value="rnpA"/>
    <property type="match status" value="1"/>
</dbReference>
<evidence type="ECO:0000256" key="5">
    <source>
        <dbReference type="ARBA" id="ARBA00022884"/>
    </source>
</evidence>
<accession>A0A1E3M212</accession>
<dbReference type="Proteomes" id="UP000094487">
    <property type="component" value="Unassembled WGS sequence"/>
</dbReference>
<reference evidence="7 8" key="1">
    <citation type="submission" date="2016-08" db="EMBL/GenBank/DDBJ databases">
        <title>Draft genome of the agarase producing Sphingomonas sp. MCT13.</title>
        <authorList>
            <person name="D'Andrea M.M."/>
            <person name="Rossolini G.M."/>
            <person name="Thaller M.C."/>
        </authorList>
    </citation>
    <scope>NUCLEOTIDE SEQUENCE [LARGE SCALE GENOMIC DNA]</scope>
    <source>
        <strain evidence="7 8">MCT13</strain>
    </source>
</reference>
<keyword evidence="1" id="KW-0819">tRNA processing</keyword>
<dbReference type="PANTHER" id="PTHR33992">
    <property type="entry name" value="RIBONUCLEASE P PROTEIN COMPONENT"/>
    <property type="match status" value="1"/>
</dbReference>
<dbReference type="GO" id="GO:0000049">
    <property type="term" value="F:tRNA binding"/>
    <property type="evidence" value="ECO:0007669"/>
    <property type="project" value="InterPro"/>
</dbReference>
<proteinExistence type="predicted"/>
<protein>
    <recommendedName>
        <fullName evidence="6">Ribonuclease P protein component</fullName>
        <ecNumber evidence="6">3.1.26.5</ecNumber>
    </recommendedName>
</protein>
<evidence type="ECO:0000256" key="4">
    <source>
        <dbReference type="ARBA" id="ARBA00022801"/>
    </source>
</evidence>
<gene>
    <name evidence="7" type="ORF">BFL28_09985</name>
</gene>
<dbReference type="GO" id="GO:0042781">
    <property type="term" value="F:3'-tRNA processing endoribonuclease activity"/>
    <property type="evidence" value="ECO:0007669"/>
    <property type="project" value="TreeGrafter"/>
</dbReference>
<dbReference type="SUPFAM" id="SSF54211">
    <property type="entry name" value="Ribosomal protein S5 domain 2-like"/>
    <property type="match status" value="1"/>
</dbReference>
<dbReference type="EMBL" id="MDDS01000005">
    <property type="protein sequence ID" value="ODP39405.1"/>
    <property type="molecule type" value="Genomic_DNA"/>
</dbReference>
<dbReference type="InterPro" id="IPR020568">
    <property type="entry name" value="Ribosomal_Su5_D2-typ_SF"/>
</dbReference>
<sequence length="88" mass="10036">MPGFVLLVRARGDDDMTMRIGITVSRKVGNAVVRNRMKRRFRELAREILPEQGFRGCDHVLIGRAVGNDRDFSALRTDLARALARLRK</sequence>
<dbReference type="InterPro" id="IPR000100">
    <property type="entry name" value="RNase_P"/>
</dbReference>
<keyword evidence="5" id="KW-0694">RNA-binding</keyword>
<name>A0A1E3M212_9SPHN</name>
<evidence type="ECO:0000313" key="8">
    <source>
        <dbReference type="Proteomes" id="UP000094487"/>
    </source>
</evidence>
<evidence type="ECO:0000256" key="3">
    <source>
        <dbReference type="ARBA" id="ARBA00022759"/>
    </source>
</evidence>
<dbReference type="EC" id="3.1.26.5" evidence="6"/>
<keyword evidence="4" id="KW-0378">Hydrolase</keyword>
<dbReference type="Gene3D" id="3.30.230.10">
    <property type="match status" value="1"/>
</dbReference>
<evidence type="ECO:0000256" key="1">
    <source>
        <dbReference type="ARBA" id="ARBA00022694"/>
    </source>
</evidence>
<evidence type="ECO:0000256" key="6">
    <source>
        <dbReference type="NCBIfam" id="TIGR00188"/>
    </source>
</evidence>
<dbReference type="InterPro" id="IPR014721">
    <property type="entry name" value="Ribsml_uS5_D2-typ_fold_subgr"/>
</dbReference>
<keyword evidence="3" id="KW-0255">Endonuclease</keyword>
<organism evidence="7 8">
    <name type="scientific">Sphingomonas turrisvirgatae</name>
    <dbReference type="NCBI Taxonomy" id="1888892"/>
    <lineage>
        <taxon>Bacteria</taxon>
        <taxon>Pseudomonadati</taxon>
        <taxon>Pseudomonadota</taxon>
        <taxon>Alphaproteobacteria</taxon>
        <taxon>Sphingomonadales</taxon>
        <taxon>Sphingomonadaceae</taxon>
        <taxon>Sphingomonas</taxon>
    </lineage>
</organism>
<keyword evidence="2" id="KW-0540">Nuclease</keyword>
<keyword evidence="8" id="KW-1185">Reference proteome</keyword>
<dbReference type="AlphaFoldDB" id="A0A1E3M212"/>